<evidence type="ECO:0000256" key="1">
    <source>
        <dbReference type="SAM" id="Phobius"/>
    </source>
</evidence>
<dbReference type="STRING" id="1817892.AUK40_01750"/>
<keyword evidence="1" id="KW-1133">Transmembrane helix</keyword>
<keyword evidence="1" id="KW-0812">Transmembrane</keyword>
<evidence type="ECO:0000313" key="2">
    <source>
        <dbReference type="EMBL" id="OIP98330.1"/>
    </source>
</evidence>
<sequence length="68" mass="7520">MAPDTLAPNVLLAVLAGTVGGLREVAVRHTKRRQGRSSLPPVVLLKFTWRAFWQLVSFQPLAIREAVL</sequence>
<proteinExistence type="predicted"/>
<gene>
    <name evidence="2" type="ORF">AUK40_01750</name>
</gene>
<feature type="transmembrane region" description="Helical" evidence="1">
    <location>
        <begin position="6"/>
        <end position="26"/>
    </location>
</feature>
<name>A0A1J5IV85_9BACT</name>
<dbReference type="AlphaFoldDB" id="A0A1J5IV85"/>
<reference evidence="2 3" key="1">
    <citation type="journal article" date="2016" name="Environ. Microbiol.">
        <title>Genomic resolution of a cold subsurface aquifer community provides metabolic insights for novel microbes adapted to high CO concentrations.</title>
        <authorList>
            <person name="Probst A.J."/>
            <person name="Castelle C.J."/>
            <person name="Singh A."/>
            <person name="Brown C.T."/>
            <person name="Anantharaman K."/>
            <person name="Sharon I."/>
            <person name="Hug L.A."/>
            <person name="Burstein D."/>
            <person name="Emerson J.B."/>
            <person name="Thomas B.C."/>
            <person name="Banfield J.F."/>
        </authorList>
    </citation>
    <scope>NUCLEOTIDE SEQUENCE [LARGE SCALE GENOMIC DNA]</scope>
    <source>
        <strain evidence="2">CG2_30_54_11</strain>
    </source>
</reference>
<organism evidence="2 3">
    <name type="scientific">Candidatus Wirthbacteria bacterium CG2_30_54_11</name>
    <dbReference type="NCBI Taxonomy" id="1817892"/>
    <lineage>
        <taxon>Bacteria</taxon>
        <taxon>Candidatus Wirthbacteria</taxon>
    </lineage>
</organism>
<evidence type="ECO:0000313" key="3">
    <source>
        <dbReference type="Proteomes" id="UP000183245"/>
    </source>
</evidence>
<keyword evidence="1" id="KW-0472">Membrane</keyword>
<comment type="caution">
    <text evidence="2">The sequence shown here is derived from an EMBL/GenBank/DDBJ whole genome shotgun (WGS) entry which is preliminary data.</text>
</comment>
<dbReference type="Proteomes" id="UP000183245">
    <property type="component" value="Unassembled WGS sequence"/>
</dbReference>
<accession>A0A1J5IV85</accession>
<dbReference type="EMBL" id="MNZT01000031">
    <property type="protein sequence ID" value="OIP98330.1"/>
    <property type="molecule type" value="Genomic_DNA"/>
</dbReference>
<protein>
    <submittedName>
        <fullName evidence="2">Uncharacterized protein</fullName>
    </submittedName>
</protein>